<sequence length="182" mass="19091">MNPSNWTRAYLRNAAMFLPAIVFLLYARLGPGEGGARWDTAYVIGGALAIGHAIWLLRGQVKHGIALGVDLYLVVGGVLSLISSDASRTWGEELGAASVLICVLVVGIAGMIVAPQQFFGDVQVDPAKARTMCMVMIVITAAALALAVLMRHSAVIGGVLPIVALVIARGMLKKRVLDTAAN</sequence>
<proteinExistence type="predicted"/>
<keyword evidence="1" id="KW-0472">Membrane</keyword>
<dbReference type="STRING" id="863227.GCA_000373005_01121"/>
<protein>
    <submittedName>
        <fullName evidence="2">Permease</fullName>
    </submittedName>
</protein>
<dbReference type="Proteomes" id="UP000235777">
    <property type="component" value="Unassembled WGS sequence"/>
</dbReference>
<evidence type="ECO:0000313" key="3">
    <source>
        <dbReference type="Proteomes" id="UP000235777"/>
    </source>
</evidence>
<feature type="transmembrane region" description="Helical" evidence="1">
    <location>
        <begin position="64"/>
        <end position="82"/>
    </location>
</feature>
<gene>
    <name evidence="2" type="ORF">C0Z20_00575</name>
</gene>
<keyword evidence="3" id="KW-1185">Reference proteome</keyword>
<dbReference type="OrthoDB" id="9000460at2"/>
<feature type="transmembrane region" description="Helical" evidence="1">
    <location>
        <begin position="155"/>
        <end position="172"/>
    </location>
</feature>
<comment type="caution">
    <text evidence="2">The sequence shown here is derived from an EMBL/GenBank/DDBJ whole genome shotgun (WGS) entry which is preliminary data.</text>
</comment>
<accession>A0A2N7X9L9</accession>
<organism evidence="2 3">
    <name type="scientific">Trinickia symbiotica</name>
    <dbReference type="NCBI Taxonomy" id="863227"/>
    <lineage>
        <taxon>Bacteria</taxon>
        <taxon>Pseudomonadati</taxon>
        <taxon>Pseudomonadota</taxon>
        <taxon>Betaproteobacteria</taxon>
        <taxon>Burkholderiales</taxon>
        <taxon>Burkholderiaceae</taxon>
        <taxon>Trinickia</taxon>
    </lineage>
</organism>
<feature type="transmembrane region" description="Helical" evidence="1">
    <location>
        <begin position="131"/>
        <end position="149"/>
    </location>
</feature>
<reference evidence="2 3" key="1">
    <citation type="submission" date="2018-01" db="EMBL/GenBank/DDBJ databases">
        <title>Whole genome analyses suggest that Burkholderia sensu lato contains two further novel genera in the rhizoxinica-symbiotica group Mycetohabitans gen. nov., and Trinickia gen. nov.: implications for the evolution of diazotrophy and nodulation in the Burkholderiaceae.</title>
        <authorList>
            <person name="Estrada-de los Santos P."/>
            <person name="Palmer M."/>
            <person name="Chavez-Ramirez B."/>
            <person name="Beukes C."/>
            <person name="Steenkamp E.T."/>
            <person name="Hirsch A.M."/>
            <person name="Manyaka P."/>
            <person name="Maluk M."/>
            <person name="Lafos M."/>
            <person name="Crook M."/>
            <person name="Gross E."/>
            <person name="Simon M.F."/>
            <person name="Bueno dos Reis Junior F."/>
            <person name="Poole P.S."/>
            <person name="Venter S.N."/>
            <person name="James E.K."/>
        </authorList>
    </citation>
    <scope>NUCLEOTIDE SEQUENCE [LARGE SCALE GENOMIC DNA]</scope>
    <source>
        <strain evidence="2 3">JPY 581</strain>
    </source>
</reference>
<keyword evidence="1" id="KW-0812">Transmembrane</keyword>
<dbReference type="RefSeq" id="WP_018439653.1">
    <property type="nucleotide sequence ID" value="NZ_KB890165.1"/>
</dbReference>
<evidence type="ECO:0000256" key="1">
    <source>
        <dbReference type="SAM" id="Phobius"/>
    </source>
</evidence>
<evidence type="ECO:0000313" key="2">
    <source>
        <dbReference type="EMBL" id="PMS38418.1"/>
    </source>
</evidence>
<dbReference type="EMBL" id="PNYC01000001">
    <property type="protein sequence ID" value="PMS38418.1"/>
    <property type="molecule type" value="Genomic_DNA"/>
</dbReference>
<feature type="transmembrane region" description="Helical" evidence="1">
    <location>
        <begin position="9"/>
        <end position="29"/>
    </location>
</feature>
<dbReference type="AlphaFoldDB" id="A0A2N7X9L9"/>
<keyword evidence="1" id="KW-1133">Transmembrane helix</keyword>
<feature type="transmembrane region" description="Helical" evidence="1">
    <location>
        <begin position="94"/>
        <end position="119"/>
    </location>
</feature>
<name>A0A2N7X9L9_9BURK</name>
<feature type="transmembrane region" description="Helical" evidence="1">
    <location>
        <begin position="41"/>
        <end position="57"/>
    </location>
</feature>